<accession>A0ABD6EBZ4</accession>
<dbReference type="AlphaFoldDB" id="A0ABD6EBZ4"/>
<feature type="compositionally biased region" description="Polar residues" evidence="2">
    <location>
        <begin position="328"/>
        <end position="340"/>
    </location>
</feature>
<keyword evidence="1" id="KW-0175">Coiled coil</keyword>
<proteinExistence type="predicted"/>
<dbReference type="Proteomes" id="UP001608902">
    <property type="component" value="Unassembled WGS sequence"/>
</dbReference>
<evidence type="ECO:0000313" key="4">
    <source>
        <dbReference type="Proteomes" id="UP001608902"/>
    </source>
</evidence>
<evidence type="ECO:0000313" key="3">
    <source>
        <dbReference type="EMBL" id="MFH4977564.1"/>
    </source>
</evidence>
<evidence type="ECO:0000256" key="1">
    <source>
        <dbReference type="SAM" id="Coils"/>
    </source>
</evidence>
<feature type="compositionally biased region" description="Polar residues" evidence="2">
    <location>
        <begin position="312"/>
        <end position="321"/>
    </location>
</feature>
<feature type="coiled-coil region" evidence="1">
    <location>
        <begin position="950"/>
        <end position="991"/>
    </location>
</feature>
<dbReference type="PANTHER" id="PTHR15154:SF2">
    <property type="entry name" value="HAMARTIN"/>
    <property type="match status" value="1"/>
</dbReference>
<protein>
    <recommendedName>
        <fullName evidence="5">Hamartin</fullName>
    </recommendedName>
</protein>
<name>A0ABD6EBZ4_9BILA</name>
<reference evidence="3 4" key="1">
    <citation type="submission" date="2024-08" db="EMBL/GenBank/DDBJ databases">
        <title>Gnathostoma spinigerum genome.</title>
        <authorList>
            <person name="Gonzalez-Bertolin B."/>
            <person name="Monzon S."/>
            <person name="Zaballos A."/>
            <person name="Jimenez P."/>
            <person name="Dekumyoy P."/>
            <person name="Varona S."/>
            <person name="Cuesta I."/>
            <person name="Sumanam S."/>
            <person name="Adisakwattana P."/>
            <person name="Gasser R.B."/>
            <person name="Hernandez-Gonzalez A."/>
            <person name="Young N.D."/>
            <person name="Perteguer M.J."/>
        </authorList>
    </citation>
    <scope>NUCLEOTIDE SEQUENCE [LARGE SCALE GENOMIC DNA]</scope>
    <source>
        <strain evidence="3">AL3</strain>
        <tissue evidence="3">Liver</tissue>
    </source>
</reference>
<dbReference type="Pfam" id="PF04388">
    <property type="entry name" value="Hamartin"/>
    <property type="match status" value="1"/>
</dbReference>
<dbReference type="InterPro" id="IPR016024">
    <property type="entry name" value="ARM-type_fold"/>
</dbReference>
<feature type="region of interest" description="Disordered" evidence="2">
    <location>
        <begin position="532"/>
        <end position="551"/>
    </location>
</feature>
<feature type="region of interest" description="Disordered" evidence="2">
    <location>
        <begin position="425"/>
        <end position="499"/>
    </location>
</feature>
<dbReference type="InterPro" id="IPR007483">
    <property type="entry name" value="Hamartin"/>
</dbReference>
<evidence type="ECO:0000256" key="2">
    <source>
        <dbReference type="SAM" id="MobiDB-lite"/>
    </source>
</evidence>
<sequence length="1117" mass="126991">MKPNGRSKSEIVKLIRYSESLDAKVAEDSREALRSLIDQGEAINYLVQYYAKSQSSRALDLLCRIREPHDIELCNRMQENMEKNPLATIILLGQIVQKAPSWLAKLADHPLFTSILKQLNTAQSPVIVVSGTLFVSSLLPHCSTLRKSTLHELFRILLSSCSMLYKRIRFYEKGANEYESIYISHLYCALTQYFVILYGIYPSSLISYLRNHFSNSVEMRHSYLVLEPILSAVKLHPQLIKMNEDQETERQRWSHREAHDFVADCRRILVRPTTVSADSRGYVTIMQPRSNKSQSIARTSMMRDFVAALPSNHSTSSVSLNRTERGSSDSTSDDLWSPSVQLGLDTPPDSRVTTPVNQRFLGSSSRRSTGSDDMRSRRPHLSMSQKFNDFLRKRQTFGGRSPTMRSVELGDLHDLRSTVSLDKSFPATKEEVEDIEIISPESTGPRRESEASQVEEGVDAGEEGVASNTALSVHQEESQEEIPLQIGRELPRRSSSGSKRSTYAYDWAAVDSTKDTATTNLSHSTLVGSAEITKHSSLRRKPSSETDSQHAQDQFLSDLDNQTGAVVFNGISGVTGSHTGSQYSVSSFFKTLNRQRFYSECRPMNTVFTKRSSANIADRSFPKLREQCNSCPDLVQGIRNYECVQEDLLGNGGKTGANVTMTDADLSEFIEKQFPYLIFLKTLPLMDVDDNLLERELKAEHDRSFKRYMEASCEHHSLLKQLGLADRLPSKIYDDMSTILHGLSTEKQRDVLSSRLVLVNQHLLYERCGRLLHAERNRRLFGRIKQQKLSDADKVSLKKKLHDADERCSLLRNFLSDKRRELIDEKRKRTEIEHMFSEKLKEARAECDKLATKLDSVVRQYASLKESSDLMAMEVASVKRRCENAEVELSFAQTKNAELENLRPELQKANSSNQMLKDQIKLYEERDKRTKSVKIESSNGRDEIFLSSQNEQLRIDLKKERNMKESLLTKLNEVSNRLKEEIQRNNDLKALIERSALVHRQQSEAAQHKFLSLLSICQKQQSHILDLNTLIEKLDRDRKTSTAFREPVIIPRSNIPEEILSCESSACGSETATFFPSDCFLSSNAEPRSGDFKETQTISNRSLSDRDSFPQSQSGTL</sequence>
<gene>
    <name evidence="3" type="ORF">AB6A40_004273</name>
</gene>
<feature type="region of interest" description="Disordered" evidence="2">
    <location>
        <begin position="1086"/>
        <end position="1117"/>
    </location>
</feature>
<comment type="caution">
    <text evidence="3">The sequence shown here is derived from an EMBL/GenBank/DDBJ whole genome shotgun (WGS) entry which is preliminary data.</text>
</comment>
<dbReference type="PANTHER" id="PTHR15154">
    <property type="entry name" value="HAMARTIN"/>
    <property type="match status" value="1"/>
</dbReference>
<feature type="region of interest" description="Disordered" evidence="2">
    <location>
        <begin position="312"/>
        <end position="385"/>
    </location>
</feature>
<dbReference type="EMBL" id="JBGFUD010002401">
    <property type="protein sequence ID" value="MFH4977564.1"/>
    <property type="molecule type" value="Genomic_DNA"/>
</dbReference>
<feature type="compositionally biased region" description="Polar residues" evidence="2">
    <location>
        <begin position="351"/>
        <end position="361"/>
    </location>
</feature>
<evidence type="ECO:0008006" key="5">
    <source>
        <dbReference type="Google" id="ProtNLM"/>
    </source>
</evidence>
<dbReference type="SUPFAM" id="SSF48371">
    <property type="entry name" value="ARM repeat"/>
    <property type="match status" value="1"/>
</dbReference>
<organism evidence="3 4">
    <name type="scientific">Gnathostoma spinigerum</name>
    <dbReference type="NCBI Taxonomy" id="75299"/>
    <lineage>
        <taxon>Eukaryota</taxon>
        <taxon>Metazoa</taxon>
        <taxon>Ecdysozoa</taxon>
        <taxon>Nematoda</taxon>
        <taxon>Chromadorea</taxon>
        <taxon>Rhabditida</taxon>
        <taxon>Spirurina</taxon>
        <taxon>Gnathostomatomorpha</taxon>
        <taxon>Gnathostomatoidea</taxon>
        <taxon>Gnathostomatidae</taxon>
        <taxon>Gnathostoma</taxon>
    </lineage>
</organism>
<feature type="coiled-coil region" evidence="1">
    <location>
        <begin position="840"/>
        <end position="926"/>
    </location>
</feature>
<keyword evidence="4" id="KW-1185">Reference proteome</keyword>